<feature type="domain" description="CsbD-like" evidence="3">
    <location>
        <begin position="5"/>
        <end position="56"/>
    </location>
</feature>
<sequence length="71" mass="7539">MSASDKFENVAEDLKGQAKEDIGKATGDSKTQNEGTADQLKANAKDTFENAKDKVADGFSSAKDKLTGKDK</sequence>
<dbReference type="RefSeq" id="WP_279674495.1">
    <property type="nucleotide sequence ID" value="NZ_CP122566.1"/>
</dbReference>
<feature type="compositionally biased region" description="Basic and acidic residues" evidence="2">
    <location>
        <begin position="43"/>
        <end position="71"/>
    </location>
</feature>
<organism evidence="4 5">
    <name type="scientific">Auritidibacter ignavus</name>
    <dbReference type="NCBI Taxonomy" id="678932"/>
    <lineage>
        <taxon>Bacteria</taxon>
        <taxon>Bacillati</taxon>
        <taxon>Actinomycetota</taxon>
        <taxon>Actinomycetes</taxon>
        <taxon>Micrococcales</taxon>
        <taxon>Micrococcaceae</taxon>
        <taxon>Auritidibacter</taxon>
    </lineage>
</organism>
<dbReference type="Gene3D" id="1.10.1470.10">
    <property type="entry name" value="YjbJ"/>
    <property type="match status" value="1"/>
</dbReference>
<evidence type="ECO:0000256" key="2">
    <source>
        <dbReference type="SAM" id="MobiDB-lite"/>
    </source>
</evidence>
<keyword evidence="5" id="KW-1185">Reference proteome</keyword>
<dbReference type="InterPro" id="IPR008462">
    <property type="entry name" value="CsbD"/>
</dbReference>
<dbReference type="EMBL" id="CP122566">
    <property type="protein sequence ID" value="WGH92351.1"/>
    <property type="molecule type" value="Genomic_DNA"/>
</dbReference>
<dbReference type="AlphaFoldDB" id="A0AAJ6ALV9"/>
<comment type="similarity">
    <text evidence="1">Belongs to the UPF0337 (CsbD) family.</text>
</comment>
<evidence type="ECO:0000313" key="4">
    <source>
        <dbReference type="EMBL" id="WGH92351.1"/>
    </source>
</evidence>
<reference evidence="4 5" key="1">
    <citation type="submission" date="2023-03" db="EMBL/GenBank/DDBJ databases">
        <title>Complete genome sequences of several Auritidibacter ignavus strains isolated from ear infections.</title>
        <authorList>
            <person name="Baehr T."/>
            <person name="Baumhoegger A.M."/>
        </authorList>
    </citation>
    <scope>NUCLEOTIDE SEQUENCE [LARGE SCALE GENOMIC DNA]</scope>
    <source>
        <strain evidence="4 5">BABAE-6</strain>
    </source>
</reference>
<gene>
    <name evidence="4" type="ORF">QDX21_08460</name>
</gene>
<name>A0AAJ6ALV9_9MICC</name>
<evidence type="ECO:0000259" key="3">
    <source>
        <dbReference type="Pfam" id="PF05532"/>
    </source>
</evidence>
<dbReference type="InterPro" id="IPR036629">
    <property type="entry name" value="YjbJ_sf"/>
</dbReference>
<evidence type="ECO:0000256" key="1">
    <source>
        <dbReference type="ARBA" id="ARBA00009129"/>
    </source>
</evidence>
<feature type="region of interest" description="Disordered" evidence="2">
    <location>
        <begin position="1"/>
        <end position="71"/>
    </location>
</feature>
<evidence type="ECO:0000313" key="5">
    <source>
        <dbReference type="Proteomes" id="UP001224674"/>
    </source>
</evidence>
<dbReference type="Pfam" id="PF05532">
    <property type="entry name" value="CsbD"/>
    <property type="match status" value="1"/>
</dbReference>
<accession>A0AAJ6ALV9</accession>
<protein>
    <submittedName>
        <fullName evidence="4">CsbD family protein</fullName>
    </submittedName>
</protein>
<proteinExistence type="inferred from homology"/>
<dbReference type="Proteomes" id="UP001224674">
    <property type="component" value="Chromosome"/>
</dbReference>
<feature type="compositionally biased region" description="Basic and acidic residues" evidence="2">
    <location>
        <begin position="1"/>
        <end position="23"/>
    </location>
</feature>
<dbReference type="SUPFAM" id="SSF69047">
    <property type="entry name" value="Hypothetical protein YjbJ"/>
    <property type="match status" value="1"/>
</dbReference>